<feature type="domain" description="Phosphoadenosine phosphosulphate reductase" evidence="1">
    <location>
        <begin position="6"/>
        <end position="104"/>
    </location>
</feature>
<proteinExistence type="predicted"/>
<dbReference type="Pfam" id="PF01507">
    <property type="entry name" value="PAPS_reduct"/>
    <property type="match status" value="1"/>
</dbReference>
<reference evidence="2" key="1">
    <citation type="journal article" date="2015" name="Nature">
        <title>Complex archaea that bridge the gap between prokaryotes and eukaryotes.</title>
        <authorList>
            <person name="Spang A."/>
            <person name="Saw J.H."/>
            <person name="Jorgensen S.L."/>
            <person name="Zaremba-Niedzwiedzka K."/>
            <person name="Martijn J."/>
            <person name="Lind A.E."/>
            <person name="van Eijk R."/>
            <person name="Schleper C."/>
            <person name="Guy L."/>
            <person name="Ettema T.J."/>
        </authorList>
    </citation>
    <scope>NUCLEOTIDE SEQUENCE</scope>
</reference>
<dbReference type="EMBL" id="LAZR01013433">
    <property type="protein sequence ID" value="KKM21979.1"/>
    <property type="molecule type" value="Genomic_DNA"/>
</dbReference>
<name>A0A0F9IQ02_9ZZZZ</name>
<protein>
    <recommendedName>
        <fullName evidence="1">Phosphoadenosine phosphosulphate reductase domain-containing protein</fullName>
    </recommendedName>
</protein>
<accession>A0A0F9IQ02</accession>
<dbReference type="Gene3D" id="3.40.50.620">
    <property type="entry name" value="HUPs"/>
    <property type="match status" value="1"/>
</dbReference>
<comment type="caution">
    <text evidence="2">The sequence shown here is derived from an EMBL/GenBank/DDBJ whole genome shotgun (WGS) entry which is preliminary data.</text>
</comment>
<evidence type="ECO:0000259" key="1">
    <source>
        <dbReference type="Pfam" id="PF01507"/>
    </source>
</evidence>
<dbReference type="InterPro" id="IPR002500">
    <property type="entry name" value="PAPS_reduct_dom"/>
</dbReference>
<dbReference type="AlphaFoldDB" id="A0A0F9IQ02"/>
<gene>
    <name evidence="2" type="ORF">LCGC14_1630030</name>
</gene>
<sequence>MKLRNYLSFGGGVNSVAMYLYMLDEGMDFKAVFVDHGADWPETYEYVEMFKKLYPLTVLKPDVQGHDNLYEYCWHYEMVPSFMRRWCTSKFKIRVMEKYYQPPGFVCIGFDAGEAKRAKIGSTAKGMENRFPLIEAEMDRDDCKALIKAHGLPIPMKSGCYICPFQKVAQWKELRVKHPDLFCKAQQLEKRNMAYRVRKGKKPLYINQWPRVPLSGVVNERQSKLWAEDEFPPCHCRL</sequence>
<dbReference type="GO" id="GO:0003824">
    <property type="term" value="F:catalytic activity"/>
    <property type="evidence" value="ECO:0007669"/>
    <property type="project" value="InterPro"/>
</dbReference>
<dbReference type="InterPro" id="IPR014729">
    <property type="entry name" value="Rossmann-like_a/b/a_fold"/>
</dbReference>
<organism evidence="2">
    <name type="scientific">marine sediment metagenome</name>
    <dbReference type="NCBI Taxonomy" id="412755"/>
    <lineage>
        <taxon>unclassified sequences</taxon>
        <taxon>metagenomes</taxon>
        <taxon>ecological metagenomes</taxon>
    </lineage>
</organism>
<evidence type="ECO:0000313" key="2">
    <source>
        <dbReference type="EMBL" id="KKM21979.1"/>
    </source>
</evidence>
<dbReference type="SUPFAM" id="SSF52402">
    <property type="entry name" value="Adenine nucleotide alpha hydrolases-like"/>
    <property type="match status" value="1"/>
</dbReference>